<sequence length="173" mass="20403">MFFLAKRLVQLNKNPFLLKKFSETTVLFIFERQLKMWEGYSIDENNYISDYNMEFGRPLLQKLANPVCKALLQKQLEAEQAMTLSNQVTVGDIVLMRSPIFEKSVLLEALINEIIYQESLFLFKKPENCSMSEDEFRARCTRNLVEDLFDGLMNLWVQIKLIKGYDSMQDYQE</sequence>
<dbReference type="KEGG" id="ctb:CTL0425"/>
<organism evidence="1">
    <name type="scientific">Chlamydia trachomatis serovar L2 (strain ATCC VR-902B / DSM 19102 / 434/Bu)</name>
    <dbReference type="NCBI Taxonomy" id="471472"/>
    <lineage>
        <taxon>Bacteria</taxon>
        <taxon>Pseudomonadati</taxon>
        <taxon>Chlamydiota</taxon>
        <taxon>Chlamydiia</taxon>
        <taxon>Chlamydiales</taxon>
        <taxon>Chlamydiaceae</taxon>
        <taxon>Chlamydia/Chlamydophila group</taxon>
        <taxon>Chlamydia</taxon>
    </lineage>
</organism>
<protein>
    <recommendedName>
        <fullName evidence="3">Cytosolic protein</fullName>
    </recommendedName>
</protein>
<dbReference type="Proteomes" id="UP001154402">
    <property type="component" value="Chromosome"/>
</dbReference>
<dbReference type="AlphaFoldDB" id="A0A0H3MBU4"/>
<gene>
    <name evidence="1" type="ordered locus">CTL0425</name>
</gene>
<proteinExistence type="predicted"/>
<reference evidence="1" key="1">
    <citation type="journal article" date="2008" name="Genome Res.">
        <title>Chlamydia trachomatis: genome sequence analysis of lymphogranuloma venereum isolates.</title>
        <authorList>
            <person name="Thomson N.R."/>
            <person name="Holden M.T."/>
            <person name="Carder C."/>
            <person name="Lennard N."/>
            <person name="Lockey S.J."/>
            <person name="Marsh P."/>
            <person name="Skipp P."/>
            <person name="O'Connor C.D."/>
            <person name="Goodhead I."/>
            <person name="Norbertzcak H."/>
            <person name="Harris B."/>
            <person name="Ormond D."/>
            <person name="Rance R."/>
            <person name="Quail M.A."/>
            <person name="Parkhill J."/>
            <person name="Stephens R.S."/>
            <person name="Clarke I.N."/>
        </authorList>
    </citation>
    <scope>NUCLEOTIDE SEQUENCE [LARGE SCALE GENOMIC DNA]</scope>
    <source>
        <strain evidence="1">434/Bu</strain>
        <strain evidence="2">434/Bu / ATCC VR-902B</strain>
    </source>
</reference>
<dbReference type="HOGENOM" id="CLU_131975_0_0_0"/>
<accession>A0A0H3MBU4</accession>
<evidence type="ECO:0008006" key="3">
    <source>
        <dbReference type="Google" id="ProtNLM"/>
    </source>
</evidence>
<name>A0A0H3MBU4_CHLT2</name>
<evidence type="ECO:0000313" key="1">
    <source>
        <dbReference type="EMBL" id="CAP03863.1"/>
    </source>
</evidence>
<dbReference type="EMBL" id="AM884176">
    <property type="protein sequence ID" value="CAP03863.1"/>
    <property type="molecule type" value="Genomic_DNA"/>
</dbReference>
<evidence type="ECO:0000313" key="2">
    <source>
        <dbReference type="Proteomes" id="UP000000795"/>
    </source>
</evidence>